<dbReference type="RefSeq" id="WP_175425102.1">
    <property type="nucleotide sequence ID" value="NZ_MDER01000024.1"/>
</dbReference>
<accession>A0A1E3LAH0</accession>
<dbReference type="EMBL" id="MDER01000024">
    <property type="protein sequence ID" value="ODP30165.1"/>
    <property type="molecule type" value="Genomic_DNA"/>
</dbReference>
<evidence type="ECO:0000313" key="2">
    <source>
        <dbReference type="Proteomes" id="UP000094578"/>
    </source>
</evidence>
<dbReference type="Proteomes" id="UP000094578">
    <property type="component" value="Unassembled WGS sequence"/>
</dbReference>
<protein>
    <submittedName>
        <fullName evidence="1">Uncharacterized protein</fullName>
    </submittedName>
</protein>
<keyword evidence="2" id="KW-1185">Reference proteome</keyword>
<proteinExistence type="predicted"/>
<sequence>MSIDRFILHKLSREANEHTRTNLLRLFVIRIRSAEKQEAVRKHQYIS</sequence>
<dbReference type="AlphaFoldDB" id="A0A1E3LAH0"/>
<gene>
    <name evidence="1" type="ORF">PTI45_00407</name>
</gene>
<reference evidence="1 2" key="1">
    <citation type="submission" date="2016-08" db="EMBL/GenBank/DDBJ databases">
        <title>Genome sequencing of Paenibacillus sp. TI45-13ar, isolated from Korean traditional nuruk.</title>
        <authorList>
            <person name="Kim S.-J."/>
        </authorList>
    </citation>
    <scope>NUCLEOTIDE SEQUENCE [LARGE SCALE GENOMIC DNA]</scope>
    <source>
        <strain evidence="1 2">TI45-13ar</strain>
    </source>
</reference>
<name>A0A1E3LAH0_9BACL</name>
<organism evidence="1 2">
    <name type="scientific">Paenibacillus nuruki</name>
    <dbReference type="NCBI Taxonomy" id="1886670"/>
    <lineage>
        <taxon>Bacteria</taxon>
        <taxon>Bacillati</taxon>
        <taxon>Bacillota</taxon>
        <taxon>Bacilli</taxon>
        <taxon>Bacillales</taxon>
        <taxon>Paenibacillaceae</taxon>
        <taxon>Paenibacillus</taxon>
    </lineage>
</organism>
<evidence type="ECO:0000313" key="1">
    <source>
        <dbReference type="EMBL" id="ODP30165.1"/>
    </source>
</evidence>
<comment type="caution">
    <text evidence="1">The sequence shown here is derived from an EMBL/GenBank/DDBJ whole genome shotgun (WGS) entry which is preliminary data.</text>
</comment>